<evidence type="ECO:0000256" key="6">
    <source>
        <dbReference type="ARBA" id="ARBA00022989"/>
    </source>
</evidence>
<dbReference type="EMBL" id="JAPDFW010000099">
    <property type="protein sequence ID" value="KAJ5070071.1"/>
    <property type="molecule type" value="Genomic_DNA"/>
</dbReference>
<dbReference type="PANTHER" id="PTHR13202">
    <property type="entry name" value="MICROSOMAL SIGNAL PEPTIDASE 12 KDA SUBUNIT"/>
    <property type="match status" value="1"/>
</dbReference>
<dbReference type="Pfam" id="PF06645">
    <property type="entry name" value="SPC12"/>
    <property type="match status" value="1"/>
</dbReference>
<comment type="caution">
    <text evidence="10">The sequence shown here is derived from an EMBL/GenBank/DDBJ whole genome shotgun (WGS) entry which is preliminary data.</text>
</comment>
<evidence type="ECO:0000313" key="10">
    <source>
        <dbReference type="EMBL" id="KAJ5070071.1"/>
    </source>
</evidence>
<sequence>MDFFGQYYAYLFFRLIVIIGSLLGILIGFLIQSYKATIYIYIGSIFLAGLLCSPNWPIWNKHPLNFKKKN</sequence>
<reference evidence="10" key="1">
    <citation type="submission" date="2022-10" db="EMBL/GenBank/DDBJ databases">
        <title>Novel sulphate-reducing endosymbionts in the free-living metamonad Anaeramoeba.</title>
        <authorList>
            <person name="Jerlstrom-Hultqvist J."/>
            <person name="Cepicka I."/>
            <person name="Gallot-Lavallee L."/>
            <person name="Salas-Leiva D."/>
            <person name="Curtis B.A."/>
            <person name="Zahonova K."/>
            <person name="Pipaliya S."/>
            <person name="Dacks J."/>
            <person name="Roger A.J."/>
        </authorList>
    </citation>
    <scope>NUCLEOTIDE SEQUENCE</scope>
    <source>
        <strain evidence="10">BMAN</strain>
    </source>
</reference>
<organism evidence="10 11">
    <name type="scientific">Anaeramoeba ignava</name>
    <name type="common">Anaerobic marine amoeba</name>
    <dbReference type="NCBI Taxonomy" id="1746090"/>
    <lineage>
        <taxon>Eukaryota</taxon>
        <taxon>Metamonada</taxon>
        <taxon>Anaeramoebidae</taxon>
        <taxon>Anaeramoeba</taxon>
    </lineage>
</organism>
<dbReference type="OMA" id="WITDIQA"/>
<name>A0A9Q0LBJ7_ANAIG</name>
<dbReference type="OrthoDB" id="263893at2759"/>
<dbReference type="Proteomes" id="UP001149090">
    <property type="component" value="Unassembled WGS sequence"/>
</dbReference>
<evidence type="ECO:0000313" key="11">
    <source>
        <dbReference type="Proteomes" id="UP001149090"/>
    </source>
</evidence>
<dbReference type="GO" id="GO:0005787">
    <property type="term" value="C:signal peptidase complex"/>
    <property type="evidence" value="ECO:0007669"/>
    <property type="project" value="InterPro"/>
</dbReference>
<evidence type="ECO:0000256" key="2">
    <source>
        <dbReference type="ARBA" id="ARBA00005245"/>
    </source>
</evidence>
<evidence type="ECO:0000256" key="7">
    <source>
        <dbReference type="ARBA" id="ARBA00023136"/>
    </source>
</evidence>
<feature type="transmembrane region" description="Helical" evidence="9">
    <location>
        <begin position="38"/>
        <end position="59"/>
    </location>
</feature>
<gene>
    <name evidence="10" type="ORF">M0811_11275</name>
</gene>
<evidence type="ECO:0000256" key="8">
    <source>
        <dbReference type="ARBA" id="ARBA00045204"/>
    </source>
</evidence>
<evidence type="ECO:0000256" key="1">
    <source>
        <dbReference type="ARBA" id="ARBA00004477"/>
    </source>
</evidence>
<protein>
    <recommendedName>
        <fullName evidence="3">Signal peptidase complex subunit 1</fullName>
    </recommendedName>
</protein>
<comment type="function">
    <text evidence="8">Component of the signal peptidase complex (SPC) which catalyzes the cleavage of N-terminal signal sequences from nascent proteins as they are translocated into the lumen of the endoplasmic reticulum. Dispensable for SPC enzymatic activity.</text>
</comment>
<evidence type="ECO:0000256" key="5">
    <source>
        <dbReference type="ARBA" id="ARBA00022824"/>
    </source>
</evidence>
<keyword evidence="11" id="KW-1185">Reference proteome</keyword>
<accession>A0A9Q0LBJ7</accession>
<dbReference type="GO" id="GO:0045047">
    <property type="term" value="P:protein targeting to ER"/>
    <property type="evidence" value="ECO:0007669"/>
    <property type="project" value="TreeGrafter"/>
</dbReference>
<feature type="transmembrane region" description="Helical" evidence="9">
    <location>
        <begin position="7"/>
        <end position="32"/>
    </location>
</feature>
<dbReference type="PANTHER" id="PTHR13202:SF0">
    <property type="entry name" value="SIGNAL PEPTIDASE COMPLEX SUBUNIT 1"/>
    <property type="match status" value="1"/>
</dbReference>
<evidence type="ECO:0000256" key="3">
    <source>
        <dbReference type="ARBA" id="ARBA00017059"/>
    </source>
</evidence>
<keyword evidence="7 9" id="KW-0472">Membrane</keyword>
<comment type="subcellular location">
    <subcellularLocation>
        <location evidence="1">Endoplasmic reticulum membrane</location>
        <topology evidence="1">Multi-pass membrane protein</topology>
    </subcellularLocation>
</comment>
<keyword evidence="4 9" id="KW-0812">Transmembrane</keyword>
<evidence type="ECO:0000256" key="4">
    <source>
        <dbReference type="ARBA" id="ARBA00022692"/>
    </source>
</evidence>
<proteinExistence type="inferred from homology"/>
<keyword evidence="6 9" id="KW-1133">Transmembrane helix</keyword>
<dbReference type="AlphaFoldDB" id="A0A9Q0LBJ7"/>
<keyword evidence="5" id="KW-0256">Endoplasmic reticulum</keyword>
<dbReference type="GO" id="GO:0006465">
    <property type="term" value="P:signal peptide processing"/>
    <property type="evidence" value="ECO:0007669"/>
    <property type="project" value="InterPro"/>
</dbReference>
<evidence type="ECO:0000256" key="9">
    <source>
        <dbReference type="SAM" id="Phobius"/>
    </source>
</evidence>
<comment type="similarity">
    <text evidence="2">Belongs to the SPCS1 family.</text>
</comment>
<dbReference type="InterPro" id="IPR009542">
    <property type="entry name" value="Spc1/SPCS1"/>
</dbReference>